<dbReference type="Proteomes" id="UP000646308">
    <property type="component" value="Unassembled WGS sequence"/>
</dbReference>
<dbReference type="PROSITE" id="PS50943">
    <property type="entry name" value="HTH_CROC1"/>
    <property type="match status" value="1"/>
</dbReference>
<dbReference type="PANTHER" id="PTHR46558">
    <property type="entry name" value="TRACRIPTIONAL REGULATORY PROTEIN-RELATED-RELATED"/>
    <property type="match status" value="1"/>
</dbReference>
<dbReference type="CDD" id="cd00093">
    <property type="entry name" value="HTH_XRE"/>
    <property type="match status" value="1"/>
</dbReference>
<dbReference type="AlphaFoldDB" id="A0A2T4MDM0"/>
<evidence type="ECO:0000256" key="2">
    <source>
        <dbReference type="SAM" id="Phobius"/>
    </source>
</evidence>
<keyword evidence="2" id="KW-0472">Membrane</keyword>
<dbReference type="SMART" id="SM00530">
    <property type="entry name" value="HTH_XRE"/>
    <property type="match status" value="1"/>
</dbReference>
<dbReference type="GO" id="GO:0003677">
    <property type="term" value="F:DNA binding"/>
    <property type="evidence" value="ECO:0007669"/>
    <property type="project" value="UniProtKB-KW"/>
</dbReference>
<protein>
    <submittedName>
        <fullName evidence="4">Helix-turn-helix domain-containing protein</fullName>
    </submittedName>
</protein>
<feature type="transmembrane region" description="Helical" evidence="2">
    <location>
        <begin position="166"/>
        <end position="187"/>
    </location>
</feature>
<organism evidence="4 5">
    <name type="scientific">Staphylococcus agnetis</name>
    <dbReference type="NCBI Taxonomy" id="985762"/>
    <lineage>
        <taxon>Bacteria</taxon>
        <taxon>Bacillati</taxon>
        <taxon>Bacillota</taxon>
        <taxon>Bacilli</taxon>
        <taxon>Bacillales</taxon>
        <taxon>Staphylococcaceae</taxon>
        <taxon>Staphylococcus</taxon>
    </lineage>
</organism>
<feature type="transmembrane region" description="Helical" evidence="2">
    <location>
        <begin position="106"/>
        <end position="124"/>
    </location>
</feature>
<dbReference type="InterPro" id="IPR001387">
    <property type="entry name" value="Cro/C1-type_HTH"/>
</dbReference>
<evidence type="ECO:0000313" key="4">
    <source>
        <dbReference type="EMBL" id="NJI03741.1"/>
    </source>
</evidence>
<keyword evidence="2" id="KW-1133">Transmembrane helix</keyword>
<evidence type="ECO:0000259" key="3">
    <source>
        <dbReference type="PROSITE" id="PS50943"/>
    </source>
</evidence>
<accession>A0A2T4MDM0</accession>
<keyword evidence="1" id="KW-0238">DNA-binding</keyword>
<keyword evidence="2" id="KW-0812">Transmembrane</keyword>
<dbReference type="GeneID" id="57692845"/>
<evidence type="ECO:0000256" key="1">
    <source>
        <dbReference type="ARBA" id="ARBA00023125"/>
    </source>
</evidence>
<dbReference type="SUPFAM" id="SSF47413">
    <property type="entry name" value="lambda repressor-like DNA-binding domains"/>
    <property type="match status" value="1"/>
</dbReference>
<gene>
    <name evidence="4" type="ORF">GLV84_12955</name>
</gene>
<dbReference type="Gene3D" id="1.10.260.40">
    <property type="entry name" value="lambda repressor-like DNA-binding domains"/>
    <property type="match status" value="1"/>
</dbReference>
<evidence type="ECO:0000313" key="5">
    <source>
        <dbReference type="Proteomes" id="UP000646308"/>
    </source>
</evidence>
<dbReference type="EMBL" id="WMFL01000092">
    <property type="protein sequence ID" value="NJI03741.1"/>
    <property type="molecule type" value="Genomic_DNA"/>
</dbReference>
<dbReference type="InterPro" id="IPR010982">
    <property type="entry name" value="Lambda_DNA-bd_dom_sf"/>
</dbReference>
<comment type="caution">
    <text evidence="4">The sequence shown here is derived from an EMBL/GenBank/DDBJ whole genome shotgun (WGS) entry which is preliminary data.</text>
</comment>
<dbReference type="Pfam" id="PF01381">
    <property type="entry name" value="HTH_3"/>
    <property type="match status" value="1"/>
</dbReference>
<feature type="domain" description="HTH cro/C1-type" evidence="3">
    <location>
        <begin position="7"/>
        <end position="61"/>
    </location>
</feature>
<proteinExistence type="predicted"/>
<dbReference type="RefSeq" id="WP_107368448.1">
    <property type="nucleotide sequence ID" value="NZ_CP045927.1"/>
</dbReference>
<feature type="transmembrane region" description="Helical" evidence="2">
    <location>
        <begin position="81"/>
        <end position="100"/>
    </location>
</feature>
<sequence>MEVGHHIKAYRTAMQLSQSDLAEKIYVSSQTISNWENERSYPDLQNLIYLSEVFNVSLDQLVRGDVEEMKHNIDSSNIERYGNIMVISMFLTAVSFAAALKYSEGWFGFLGPFVIWLISMYSAIKVDKIKKKHDVKTYKEIVDYMENGKKTITKERHRFKNGVETVVVVTGVVSVFLLITLISIWLFNILPF</sequence>
<dbReference type="PANTHER" id="PTHR46558:SF15">
    <property type="entry name" value="HELIX-TURN-HELIX DOMAIN PROTEIN"/>
    <property type="match status" value="1"/>
</dbReference>
<name>A0A2T4MDM0_9STAP</name>
<reference evidence="4" key="1">
    <citation type="submission" date="2019-11" db="EMBL/GenBank/DDBJ databases">
        <title>Whole genome comparisons of Staphylococcus agnetis isolates from cattle and chickens.</title>
        <authorList>
            <person name="Rhoads D."/>
            <person name="Shwani A."/>
            <person name="Adkins P."/>
            <person name="Calcutt M."/>
            <person name="Middleton J."/>
        </authorList>
    </citation>
    <scope>NUCLEOTIDE SEQUENCE</scope>
    <source>
        <strain evidence="4">1387</strain>
    </source>
</reference>